<dbReference type="SUPFAM" id="SSF47986">
    <property type="entry name" value="DEATH domain"/>
    <property type="match status" value="1"/>
</dbReference>
<evidence type="ECO:0000313" key="3">
    <source>
        <dbReference type="EMBL" id="KAB5558848.1"/>
    </source>
</evidence>
<dbReference type="EMBL" id="VFJC01000012">
    <property type="protein sequence ID" value="KAB5558848.1"/>
    <property type="molecule type" value="Genomic_DNA"/>
</dbReference>
<dbReference type="InterPro" id="IPR011029">
    <property type="entry name" value="DEATH-like_dom_sf"/>
</dbReference>
<dbReference type="PROSITE" id="PS50168">
    <property type="entry name" value="DED"/>
    <property type="match status" value="1"/>
</dbReference>
<evidence type="ECO:0000259" key="2">
    <source>
        <dbReference type="PROSITE" id="PS50168"/>
    </source>
</evidence>
<gene>
    <name evidence="3" type="ORF">PHYPO_G00021910</name>
</gene>
<accession>A0A5N5MVP3</accession>
<dbReference type="Proteomes" id="UP000327468">
    <property type="component" value="Chromosome 11"/>
</dbReference>
<dbReference type="InterPro" id="IPR000488">
    <property type="entry name" value="Death_dom"/>
</dbReference>
<dbReference type="GO" id="GO:0097191">
    <property type="term" value="P:extrinsic apoptotic signaling pathway"/>
    <property type="evidence" value="ECO:0007669"/>
    <property type="project" value="TreeGrafter"/>
</dbReference>
<evidence type="ECO:0000313" key="4">
    <source>
        <dbReference type="Proteomes" id="UP000327468"/>
    </source>
</evidence>
<dbReference type="AlphaFoldDB" id="A0A5N5MVP3"/>
<dbReference type="Pfam" id="PF01335">
    <property type="entry name" value="DED"/>
    <property type="match status" value="1"/>
</dbReference>
<dbReference type="GO" id="GO:0089720">
    <property type="term" value="F:caspase binding"/>
    <property type="evidence" value="ECO:0007669"/>
    <property type="project" value="TreeGrafter"/>
</dbReference>
<dbReference type="Pfam" id="PF00531">
    <property type="entry name" value="Death"/>
    <property type="match status" value="1"/>
</dbReference>
<dbReference type="InterPro" id="IPR001875">
    <property type="entry name" value="DED_dom"/>
</dbReference>
<dbReference type="PANTHER" id="PTHR15077:SF10">
    <property type="entry name" value="FAS-ASSOCIATED DEATH DOMAIN PROTEIN"/>
    <property type="match status" value="1"/>
</dbReference>
<feature type="domain" description="DED" evidence="2">
    <location>
        <begin position="3"/>
        <end position="81"/>
    </location>
</feature>
<dbReference type="InterPro" id="IPR016729">
    <property type="entry name" value="FADD"/>
</dbReference>
<dbReference type="GO" id="GO:0031265">
    <property type="term" value="C:CD95 death-inducing signaling complex"/>
    <property type="evidence" value="ECO:0007669"/>
    <property type="project" value="TreeGrafter"/>
</dbReference>
<evidence type="ECO:0008006" key="5">
    <source>
        <dbReference type="Google" id="ProtNLM"/>
    </source>
</evidence>
<protein>
    <recommendedName>
        <fullName evidence="5">Death domain-containing protein</fullName>
    </recommendedName>
</protein>
<dbReference type="Gene3D" id="1.10.533.10">
    <property type="entry name" value="Death Domain, Fas"/>
    <property type="match status" value="2"/>
</dbReference>
<dbReference type="GO" id="GO:0045089">
    <property type="term" value="P:positive regulation of innate immune response"/>
    <property type="evidence" value="ECO:0007669"/>
    <property type="project" value="TreeGrafter"/>
</dbReference>
<dbReference type="CDD" id="cd08306">
    <property type="entry name" value="Death_FADD"/>
    <property type="match status" value="1"/>
</dbReference>
<proteinExistence type="predicted"/>
<dbReference type="PANTHER" id="PTHR15077">
    <property type="entry name" value="FAS-ASSOCIATING DEATH DOMAIN-CONTAINING PROTEIN FADD"/>
    <property type="match status" value="1"/>
</dbReference>
<dbReference type="GO" id="GO:0005123">
    <property type="term" value="F:death receptor binding"/>
    <property type="evidence" value="ECO:0007669"/>
    <property type="project" value="TreeGrafter"/>
</dbReference>
<keyword evidence="4" id="KW-1185">Reference proteome</keyword>
<dbReference type="SMART" id="SM00031">
    <property type="entry name" value="DED"/>
    <property type="match status" value="1"/>
</dbReference>
<comment type="caution">
    <text evidence="3">The sequence shown here is derived from an EMBL/GenBank/DDBJ whole genome shotgun (WGS) entry which is preliminary data.</text>
</comment>
<name>A0A5N5MVP3_PANHP</name>
<evidence type="ECO:0000259" key="1">
    <source>
        <dbReference type="PROSITE" id="PS50017"/>
    </source>
</evidence>
<organism evidence="3 4">
    <name type="scientific">Pangasianodon hypophthalmus</name>
    <name type="common">Striped catfish</name>
    <name type="synonym">Helicophagus hypophthalmus</name>
    <dbReference type="NCBI Taxonomy" id="310915"/>
    <lineage>
        <taxon>Eukaryota</taxon>
        <taxon>Metazoa</taxon>
        <taxon>Chordata</taxon>
        <taxon>Craniata</taxon>
        <taxon>Vertebrata</taxon>
        <taxon>Euteleostomi</taxon>
        <taxon>Actinopterygii</taxon>
        <taxon>Neopterygii</taxon>
        <taxon>Teleostei</taxon>
        <taxon>Ostariophysi</taxon>
        <taxon>Siluriformes</taxon>
        <taxon>Pangasiidae</taxon>
        <taxon>Pangasianodon</taxon>
    </lineage>
</organism>
<dbReference type="GO" id="GO:0042981">
    <property type="term" value="P:regulation of apoptotic process"/>
    <property type="evidence" value="ECO:0007669"/>
    <property type="project" value="InterPro"/>
</dbReference>
<dbReference type="PROSITE" id="PS50017">
    <property type="entry name" value="DEATH_DOMAIN"/>
    <property type="match status" value="1"/>
</dbReference>
<dbReference type="SMART" id="SM00005">
    <property type="entry name" value="DEATH"/>
    <property type="match status" value="1"/>
</dbReference>
<sequence>MDRFKVMLLEISQKLGHDNLAKLKFLCGNIIGKKKSEEITSGIHLFDCLIERAEIGPNNTEPLRKLLADIGQQALLEIIDSYEGQPSATDLPDEAELGKINCATEVIVEQLGRKWLQYGRKLGITEAKLEGIQEKHPRNLEEQVRELFKEWKKIRKEEAKVDELIRALRACDLNYTADVVERKLQNANMS</sequence>
<reference evidence="3 4" key="1">
    <citation type="submission" date="2019-06" db="EMBL/GenBank/DDBJ databases">
        <title>A chromosome-scale genome assembly of the striped catfish, Pangasianodon hypophthalmus.</title>
        <authorList>
            <person name="Wen M."/>
            <person name="Zahm M."/>
            <person name="Roques C."/>
            <person name="Cabau C."/>
            <person name="Klopp C."/>
            <person name="Donnadieu C."/>
            <person name="Jouanno E."/>
            <person name="Avarre J.-C."/>
            <person name="Campet M."/>
            <person name="Ha T.T.T."/>
            <person name="Dugue R."/>
            <person name="Lampietro C."/>
            <person name="Louis A."/>
            <person name="Herpin A."/>
            <person name="Echchiki A."/>
            <person name="Berthelot C."/>
            <person name="Parey E."/>
            <person name="Roest-Crollius H."/>
            <person name="Braasch I."/>
            <person name="Postlethwait J."/>
            <person name="Bobe J."/>
            <person name="Montfort J."/>
            <person name="Bouchez O."/>
            <person name="Begum T."/>
            <person name="Schartl M."/>
            <person name="Guiguen Y."/>
        </authorList>
    </citation>
    <scope>NUCLEOTIDE SEQUENCE [LARGE SCALE GENOMIC DNA]</scope>
    <source>
        <strain evidence="3 4">Indonesia</strain>
        <tissue evidence="3">Blood</tissue>
    </source>
</reference>
<dbReference type="OrthoDB" id="100767at2759"/>
<dbReference type="CDD" id="cd08336">
    <property type="entry name" value="DED_FADD"/>
    <property type="match status" value="1"/>
</dbReference>
<dbReference type="FunFam" id="1.10.533.10:FF:000059">
    <property type="entry name" value="Fas-associated via death domain"/>
    <property type="match status" value="1"/>
</dbReference>
<feature type="domain" description="Death" evidence="1">
    <location>
        <begin position="106"/>
        <end position="184"/>
    </location>
</feature>